<sequence length="652" mass="73363">MEVYQNPKPHQGQKITLLDFPDELTLLWVGMVSSPDDLFALSRVGKWKFHHIATMQLLKTSSRARNSALYWASMKGDVDLLHLAVSLGARIDHQFTIARANTPMTPAYRVAGTALNIAIYHQQVHMVQILLQDYAANCSALDMQVMYNEPCTPLQWALYFERSAKVDEQKQCDIINILIDHDAIAVGILPWRYGVKVDPFTNALMNDCIPASILKRLISLCNKVSPDQGLGLFYYSQYLAEQIYRWAGFTPVGLQKLELLLELVYRQGPSTPNWPTYDLLSDAIDRYVTADDPALRKLEQLLQLVLAKFTQPDTKNGYSKSPFVMVVESLLGRYQAARIPNKAGALNRGKHIFQKLLDAGINAAQHYSSEDDPDTRSPTLILPFDKAGKCHTKHVSTVLTFLCRPEFPDGFHVAEFLKFLIVKKGTPVDTKDQFGLTALHYASKFSVIARVRQLINHGANVNEVDNRGLTPLHFACRYDPPFNVEDVRTPEQTDDHYGHQSLKRRLEICRKLLENGADPSITDREGFTPLHYACKFGFLDLVVLLLGDPRVNANAPAHDLTRPLHLLPYQPPCKLTVYHYDTCDRIYTTDIRYTMVYSKDNCKIASRLLDAGAQANAVDDKGCLPIAYARTHKDTAVVNFLLEHGGGDGLPP</sequence>
<evidence type="ECO:0000313" key="1">
    <source>
        <dbReference type="EMBL" id="KAI4862371.1"/>
    </source>
</evidence>
<proteinExistence type="predicted"/>
<protein>
    <submittedName>
        <fullName evidence="1">Ankyrin repeat-containing domain protein</fullName>
    </submittedName>
</protein>
<keyword evidence="2" id="KW-1185">Reference proteome</keyword>
<accession>A0ACB9YSI7</accession>
<evidence type="ECO:0000313" key="2">
    <source>
        <dbReference type="Proteomes" id="UP001497700"/>
    </source>
</evidence>
<name>A0ACB9YSI7_9PEZI</name>
<dbReference type="Proteomes" id="UP001497700">
    <property type="component" value="Unassembled WGS sequence"/>
</dbReference>
<reference evidence="1 2" key="1">
    <citation type="journal article" date="2022" name="New Phytol.">
        <title>Ecological generalism drives hyperdiversity of secondary metabolite gene clusters in xylarialean endophytes.</title>
        <authorList>
            <person name="Franco M.E.E."/>
            <person name="Wisecaver J.H."/>
            <person name="Arnold A.E."/>
            <person name="Ju Y.M."/>
            <person name="Slot J.C."/>
            <person name="Ahrendt S."/>
            <person name="Moore L.P."/>
            <person name="Eastman K.E."/>
            <person name="Scott K."/>
            <person name="Konkel Z."/>
            <person name="Mondo S.J."/>
            <person name="Kuo A."/>
            <person name="Hayes R.D."/>
            <person name="Haridas S."/>
            <person name="Andreopoulos B."/>
            <person name="Riley R."/>
            <person name="LaButti K."/>
            <person name="Pangilinan J."/>
            <person name="Lipzen A."/>
            <person name="Amirebrahimi M."/>
            <person name="Yan J."/>
            <person name="Adam C."/>
            <person name="Keymanesh K."/>
            <person name="Ng V."/>
            <person name="Louie K."/>
            <person name="Northen T."/>
            <person name="Drula E."/>
            <person name="Henrissat B."/>
            <person name="Hsieh H.M."/>
            <person name="Youens-Clark K."/>
            <person name="Lutzoni F."/>
            <person name="Miadlikowska J."/>
            <person name="Eastwood D.C."/>
            <person name="Hamelin R.C."/>
            <person name="Grigoriev I.V."/>
            <person name="U'Ren J.M."/>
        </authorList>
    </citation>
    <scope>NUCLEOTIDE SEQUENCE [LARGE SCALE GENOMIC DNA]</scope>
    <source>
        <strain evidence="1 2">CBS 119005</strain>
    </source>
</reference>
<gene>
    <name evidence="1" type="ORF">F4820DRAFT_430687</name>
</gene>
<comment type="caution">
    <text evidence="1">The sequence shown here is derived from an EMBL/GenBank/DDBJ whole genome shotgun (WGS) entry which is preliminary data.</text>
</comment>
<dbReference type="EMBL" id="MU393527">
    <property type="protein sequence ID" value="KAI4862371.1"/>
    <property type="molecule type" value="Genomic_DNA"/>
</dbReference>
<organism evidence="1 2">
    <name type="scientific">Hypoxylon rubiginosum</name>
    <dbReference type="NCBI Taxonomy" id="110542"/>
    <lineage>
        <taxon>Eukaryota</taxon>
        <taxon>Fungi</taxon>
        <taxon>Dikarya</taxon>
        <taxon>Ascomycota</taxon>
        <taxon>Pezizomycotina</taxon>
        <taxon>Sordariomycetes</taxon>
        <taxon>Xylariomycetidae</taxon>
        <taxon>Xylariales</taxon>
        <taxon>Hypoxylaceae</taxon>
        <taxon>Hypoxylon</taxon>
    </lineage>
</organism>